<keyword evidence="4" id="KW-1185">Reference proteome</keyword>
<dbReference type="Proteomes" id="UP000779507">
    <property type="component" value="Unassembled WGS sequence"/>
</dbReference>
<dbReference type="NCBIfam" id="TIGR01409">
    <property type="entry name" value="TAT_signal_seq"/>
    <property type="match status" value="1"/>
</dbReference>
<dbReference type="PANTHER" id="PTHR12110:SF53">
    <property type="entry name" value="BLR5974 PROTEIN"/>
    <property type="match status" value="1"/>
</dbReference>
<dbReference type="EMBL" id="JABSNP010000011">
    <property type="protein sequence ID" value="NRT19706.1"/>
    <property type="molecule type" value="Genomic_DNA"/>
</dbReference>
<evidence type="ECO:0000256" key="1">
    <source>
        <dbReference type="SAM" id="SignalP"/>
    </source>
</evidence>
<sequence length="328" mass="36282">MHGYSIILPTLTTHPAMSTSRRHFLKSAAAFTAAAAVAPLLAGAAPNKAFFEISLAEWSFHKSLFGNKISNLDFPVIAKKQYGIGVVEYVNQFFKDKAEDQKYLSELLLRCHDNGVKNHLIMVDGEGELGSPNEQERIKAVENHYKWVDAAKYLGCITVRVNAFGKGSAEDVQKAAADGLGRLAEYAQKAGINVIVENHGSYTSNGEWLLGTIQKVGRRNVGILPDFGNFCIRRDTGDLYQGKCIEEYDKYKAVQEWMPVAKGVSAKTFDFDAAGNCVETDYLKMFKIIKDSGFKGYVGIEYEGEKLSEEEGIKKTKALLEKVVQNLS</sequence>
<keyword evidence="3" id="KW-0413">Isomerase</keyword>
<organism evidence="3 4">
    <name type="scientific">Hymenobacter caeli</name>
    <dbReference type="NCBI Taxonomy" id="2735894"/>
    <lineage>
        <taxon>Bacteria</taxon>
        <taxon>Pseudomonadati</taxon>
        <taxon>Bacteroidota</taxon>
        <taxon>Cytophagia</taxon>
        <taxon>Cytophagales</taxon>
        <taxon>Hymenobacteraceae</taxon>
        <taxon>Hymenobacter</taxon>
    </lineage>
</organism>
<evidence type="ECO:0000259" key="2">
    <source>
        <dbReference type="Pfam" id="PF01261"/>
    </source>
</evidence>
<dbReference type="Gene3D" id="3.20.20.150">
    <property type="entry name" value="Divalent-metal-dependent TIM barrel enzymes"/>
    <property type="match status" value="1"/>
</dbReference>
<comment type="caution">
    <text evidence="3">The sequence shown here is derived from an EMBL/GenBank/DDBJ whole genome shotgun (WGS) entry which is preliminary data.</text>
</comment>
<keyword evidence="1" id="KW-0732">Signal</keyword>
<dbReference type="InterPro" id="IPR036237">
    <property type="entry name" value="Xyl_isomerase-like_sf"/>
</dbReference>
<dbReference type="Pfam" id="PF01261">
    <property type="entry name" value="AP_endonuc_2"/>
    <property type="match status" value="1"/>
</dbReference>
<feature type="chain" id="PRO_5045539711" evidence="1">
    <location>
        <begin position="45"/>
        <end position="328"/>
    </location>
</feature>
<protein>
    <submittedName>
        <fullName evidence="3">Sugar phosphate isomerase/epimerase</fullName>
    </submittedName>
</protein>
<dbReference type="GO" id="GO:0016853">
    <property type="term" value="F:isomerase activity"/>
    <property type="evidence" value="ECO:0007669"/>
    <property type="project" value="UniProtKB-KW"/>
</dbReference>
<dbReference type="SUPFAM" id="SSF51658">
    <property type="entry name" value="Xylose isomerase-like"/>
    <property type="match status" value="1"/>
</dbReference>
<accession>A0ABX2FRT4</accession>
<proteinExistence type="predicted"/>
<feature type="domain" description="Xylose isomerase-like TIM barrel" evidence="2">
    <location>
        <begin position="80"/>
        <end position="321"/>
    </location>
</feature>
<dbReference type="PANTHER" id="PTHR12110">
    <property type="entry name" value="HYDROXYPYRUVATE ISOMERASE"/>
    <property type="match status" value="1"/>
</dbReference>
<name>A0ABX2FRT4_9BACT</name>
<dbReference type="PROSITE" id="PS51318">
    <property type="entry name" value="TAT"/>
    <property type="match status" value="1"/>
</dbReference>
<gene>
    <name evidence="3" type="ORF">HNP98_002540</name>
</gene>
<dbReference type="InterPro" id="IPR019546">
    <property type="entry name" value="TAT_signal_bac_arc"/>
</dbReference>
<feature type="signal peptide" evidence="1">
    <location>
        <begin position="1"/>
        <end position="44"/>
    </location>
</feature>
<evidence type="ECO:0000313" key="4">
    <source>
        <dbReference type="Proteomes" id="UP000779507"/>
    </source>
</evidence>
<dbReference type="InterPro" id="IPR006311">
    <property type="entry name" value="TAT_signal"/>
</dbReference>
<reference evidence="3 4" key="1">
    <citation type="submission" date="2020-05" db="EMBL/GenBank/DDBJ databases">
        <title>Genomic Encyclopedia of Type Strains, Phase IV (KMG-V): Genome sequencing to study the core and pangenomes of soil and plant-associated prokaryotes.</title>
        <authorList>
            <person name="Whitman W."/>
        </authorList>
    </citation>
    <scope>NUCLEOTIDE SEQUENCE [LARGE SCALE GENOMIC DNA]</scope>
    <source>
        <strain evidence="3 4">9A</strain>
    </source>
</reference>
<evidence type="ECO:0000313" key="3">
    <source>
        <dbReference type="EMBL" id="NRT19706.1"/>
    </source>
</evidence>
<dbReference type="InterPro" id="IPR050312">
    <property type="entry name" value="IolE/XylAMocC-like"/>
</dbReference>
<dbReference type="InterPro" id="IPR013022">
    <property type="entry name" value="Xyl_isomerase-like_TIM-brl"/>
</dbReference>